<dbReference type="EMBL" id="AWEY01000044">
    <property type="protein sequence ID" value="ERK38218.1"/>
    <property type="molecule type" value="Genomic_DNA"/>
</dbReference>
<evidence type="ECO:0000313" key="2">
    <source>
        <dbReference type="Proteomes" id="UP000016648"/>
    </source>
</evidence>
<accession>U2QA65</accession>
<sequence length="46" mass="5482">MFQRIFDAQGYHYTTQITDNQTFIYLITTTQMLGLFATKNFLTQKK</sequence>
<keyword evidence="2" id="KW-1185">Reference proteome</keyword>
<proteinExistence type="predicted"/>
<comment type="caution">
    <text evidence="1">The sequence shown here is derived from an EMBL/GenBank/DDBJ whole genome shotgun (WGS) entry which is preliminary data.</text>
</comment>
<organism evidence="1 2">
    <name type="scientific">Segatella baroniae F0067</name>
    <dbReference type="NCBI Taxonomy" id="1115809"/>
    <lineage>
        <taxon>Bacteria</taxon>
        <taxon>Pseudomonadati</taxon>
        <taxon>Bacteroidota</taxon>
        <taxon>Bacteroidia</taxon>
        <taxon>Bacteroidales</taxon>
        <taxon>Prevotellaceae</taxon>
        <taxon>Segatella</taxon>
    </lineage>
</organism>
<dbReference type="Proteomes" id="UP000016648">
    <property type="component" value="Unassembled WGS sequence"/>
</dbReference>
<name>U2QA65_9BACT</name>
<reference evidence="1 2" key="1">
    <citation type="submission" date="2013-08" db="EMBL/GenBank/DDBJ databases">
        <authorList>
            <person name="Durkin A.S."/>
            <person name="Haft D.R."/>
            <person name="McCorrison J."/>
            <person name="Torralba M."/>
            <person name="Gillis M."/>
            <person name="Haft D.H."/>
            <person name="Methe B."/>
            <person name="Sutton G."/>
            <person name="Nelson K.E."/>
        </authorList>
    </citation>
    <scope>NUCLEOTIDE SEQUENCE [LARGE SCALE GENOMIC DNA]</scope>
    <source>
        <strain evidence="1 2">F0067</strain>
    </source>
</reference>
<gene>
    <name evidence="1" type="ORF">HMPREF9135_1078</name>
</gene>
<dbReference type="AlphaFoldDB" id="U2QA65"/>
<protein>
    <submittedName>
        <fullName evidence="1">Uncharacterized protein</fullName>
    </submittedName>
</protein>
<evidence type="ECO:0000313" key="1">
    <source>
        <dbReference type="EMBL" id="ERK38218.1"/>
    </source>
</evidence>